<evidence type="ECO:0000256" key="1">
    <source>
        <dbReference type="ARBA" id="ARBA00001561"/>
    </source>
</evidence>
<dbReference type="InterPro" id="IPR002502">
    <property type="entry name" value="Amidase_domain"/>
</dbReference>
<protein>
    <recommendedName>
        <fullName evidence="2">N-acetylmuramoyl-L-alanine amidase</fullName>
        <ecNumber evidence="2">3.5.1.28</ecNumber>
    </recommendedName>
</protein>
<evidence type="ECO:0000256" key="3">
    <source>
        <dbReference type="ARBA" id="ARBA00022801"/>
    </source>
</evidence>
<dbReference type="Gene3D" id="3.40.80.10">
    <property type="entry name" value="Peptidoglycan recognition protein-like"/>
    <property type="match status" value="1"/>
</dbReference>
<dbReference type="GO" id="GO:0009253">
    <property type="term" value="P:peptidoglycan catabolic process"/>
    <property type="evidence" value="ECO:0007669"/>
    <property type="project" value="InterPro"/>
</dbReference>
<dbReference type="GO" id="GO:0008745">
    <property type="term" value="F:N-acetylmuramoyl-L-alanine amidase activity"/>
    <property type="evidence" value="ECO:0007669"/>
    <property type="project" value="UniProtKB-EC"/>
</dbReference>
<dbReference type="GO" id="GO:0030435">
    <property type="term" value="P:sporulation resulting in formation of a cellular spore"/>
    <property type="evidence" value="ECO:0007669"/>
    <property type="project" value="UniProtKB-KW"/>
</dbReference>
<gene>
    <name evidence="9" type="ORF">PYTT_1402</name>
</gene>
<proteinExistence type="predicted"/>
<dbReference type="SMART" id="SM00644">
    <property type="entry name" value="Ami_2"/>
    <property type="match status" value="1"/>
</dbReference>
<dbReference type="GO" id="GO:0009254">
    <property type="term" value="P:peptidoglycan turnover"/>
    <property type="evidence" value="ECO:0007669"/>
    <property type="project" value="TreeGrafter"/>
</dbReference>
<evidence type="ECO:0000256" key="2">
    <source>
        <dbReference type="ARBA" id="ARBA00011901"/>
    </source>
</evidence>
<dbReference type="EMBL" id="LT629973">
    <property type="protein sequence ID" value="SEH87823.1"/>
    <property type="molecule type" value="Genomic_DNA"/>
</dbReference>
<dbReference type="OrthoDB" id="9794294at2"/>
<reference evidence="10" key="1">
    <citation type="submission" date="2016-09" db="EMBL/GenBank/DDBJ databases">
        <authorList>
            <person name="Koehorst J."/>
        </authorList>
    </citation>
    <scope>NUCLEOTIDE SEQUENCE [LARGE SCALE GENOMIC DNA]</scope>
</reference>
<dbReference type="GO" id="GO:0071555">
    <property type="term" value="P:cell wall organization"/>
    <property type="evidence" value="ECO:0007669"/>
    <property type="project" value="UniProtKB-KW"/>
</dbReference>
<sequence length="238" mass="26650">MPFLYLVVFLCCCLLLGCDDAVDRLPEPPLVIFTPDPAPLRCLTPQQLREEINICEDLIPKGEFGRCKPRELVPHYITIHATRNMNASANAARHASVLKMGRITGGAVGYLSWHFTVDCGEVRQHLPLNEMGHHAEYGYKPGNLYSIGIEMCENEGNDMPATFERTAKLAALLMYEYRIPLKCVVGHIFWTGKKCPAPLLDDGCLGATWAGFISRVDYYDRCLKFGSQQQKRAENKAG</sequence>
<evidence type="ECO:0000256" key="7">
    <source>
        <dbReference type="SAM" id="SignalP"/>
    </source>
</evidence>
<organism evidence="9 10">
    <name type="scientific">Akkermansia glycaniphila</name>
    <dbReference type="NCBI Taxonomy" id="1679444"/>
    <lineage>
        <taxon>Bacteria</taxon>
        <taxon>Pseudomonadati</taxon>
        <taxon>Verrucomicrobiota</taxon>
        <taxon>Verrucomicrobiia</taxon>
        <taxon>Verrucomicrobiales</taxon>
        <taxon>Akkermansiaceae</taxon>
        <taxon>Akkermansia</taxon>
    </lineage>
</organism>
<evidence type="ECO:0000256" key="5">
    <source>
        <dbReference type="ARBA" id="ARBA00023287"/>
    </source>
</evidence>
<evidence type="ECO:0000256" key="6">
    <source>
        <dbReference type="ARBA" id="ARBA00023316"/>
    </source>
</evidence>
<dbReference type="CDD" id="cd06583">
    <property type="entry name" value="PGRP"/>
    <property type="match status" value="1"/>
</dbReference>
<keyword evidence="6" id="KW-0961">Cell wall biogenesis/degradation</keyword>
<dbReference type="STRING" id="1679444.PYTT_1402"/>
<dbReference type="RefSeq" id="WP_067771712.1">
    <property type="nucleotide sequence ID" value="NZ_LIGX01000001.1"/>
</dbReference>
<keyword evidence="7" id="KW-0732">Signal</keyword>
<dbReference type="KEGG" id="agl:PYTT_1402"/>
<feature type="domain" description="N-acetylmuramoyl-L-alanine amidase" evidence="8">
    <location>
        <begin position="62"/>
        <end position="206"/>
    </location>
</feature>
<dbReference type="EC" id="3.5.1.28" evidence="2"/>
<dbReference type="Pfam" id="PF01510">
    <property type="entry name" value="Amidase_2"/>
    <property type="match status" value="1"/>
</dbReference>
<feature type="signal peptide" evidence="7">
    <location>
        <begin position="1"/>
        <end position="21"/>
    </location>
</feature>
<dbReference type="InterPro" id="IPR036505">
    <property type="entry name" value="Amidase/PGRP_sf"/>
</dbReference>
<name>A0A1H6LH00_9BACT</name>
<dbReference type="SUPFAM" id="SSF55846">
    <property type="entry name" value="N-acetylmuramoyl-L-alanine amidase-like"/>
    <property type="match status" value="1"/>
</dbReference>
<dbReference type="AlphaFoldDB" id="A0A1H6LH00"/>
<accession>A0A1H6LH00</accession>
<dbReference type="PANTHER" id="PTHR30417:SF11">
    <property type="entry name" value="N-ACETYLMURAMOYL-L-ALANINE AMIDASE XLYA"/>
    <property type="match status" value="1"/>
</dbReference>
<dbReference type="Proteomes" id="UP000176204">
    <property type="component" value="Chromosome I"/>
</dbReference>
<evidence type="ECO:0000256" key="4">
    <source>
        <dbReference type="ARBA" id="ARBA00022969"/>
    </source>
</evidence>
<keyword evidence="10" id="KW-1185">Reference proteome</keyword>
<comment type="catalytic activity">
    <reaction evidence="1">
        <text>Hydrolyzes the link between N-acetylmuramoyl residues and L-amino acid residues in certain cell-wall glycopeptides.</text>
        <dbReference type="EC" id="3.5.1.28"/>
    </reaction>
</comment>
<dbReference type="InterPro" id="IPR051206">
    <property type="entry name" value="NAMLAA_amidase_2"/>
</dbReference>
<dbReference type="GO" id="GO:0030420">
    <property type="term" value="P:establishment of competence for transformation"/>
    <property type="evidence" value="ECO:0007669"/>
    <property type="project" value="UniProtKB-KW"/>
</dbReference>
<keyword evidence="4" id="KW-0749">Sporulation</keyword>
<feature type="chain" id="PRO_5009604534" description="N-acetylmuramoyl-L-alanine amidase" evidence="7">
    <location>
        <begin position="22"/>
        <end position="238"/>
    </location>
</feature>
<keyword evidence="5" id="KW-0178">Competence</keyword>
<evidence type="ECO:0000313" key="9">
    <source>
        <dbReference type="EMBL" id="SEH87823.1"/>
    </source>
</evidence>
<keyword evidence="3" id="KW-0378">Hydrolase</keyword>
<evidence type="ECO:0000313" key="10">
    <source>
        <dbReference type="Proteomes" id="UP000176204"/>
    </source>
</evidence>
<dbReference type="PANTHER" id="PTHR30417">
    <property type="entry name" value="N-ACETYLMURAMOYL-L-ALANINE AMIDASE AMID"/>
    <property type="match status" value="1"/>
</dbReference>
<evidence type="ECO:0000259" key="8">
    <source>
        <dbReference type="SMART" id="SM00644"/>
    </source>
</evidence>